<accession>A0A2W4RC64</accession>
<protein>
    <submittedName>
        <fullName evidence="2">Uncharacterized protein</fullName>
    </submittedName>
</protein>
<evidence type="ECO:0000313" key="2">
    <source>
        <dbReference type="EMBL" id="PZN81661.1"/>
    </source>
</evidence>
<proteinExistence type="predicted"/>
<feature type="region of interest" description="Disordered" evidence="1">
    <location>
        <begin position="214"/>
        <end position="245"/>
    </location>
</feature>
<evidence type="ECO:0000256" key="1">
    <source>
        <dbReference type="SAM" id="MobiDB-lite"/>
    </source>
</evidence>
<name>A0A2W4RC64_9GAMM</name>
<gene>
    <name evidence="2" type="ORF">DM484_07955</name>
</gene>
<organism evidence="2 3">
    <name type="scientific">Candidatus Methylumidiphilus alinenensis</name>
    <dbReference type="NCBI Taxonomy" id="2202197"/>
    <lineage>
        <taxon>Bacteria</taxon>
        <taxon>Pseudomonadati</taxon>
        <taxon>Pseudomonadota</taxon>
        <taxon>Gammaproteobacteria</taxon>
        <taxon>Methylococcales</taxon>
        <taxon>Candidatus Methylumidiphilus</taxon>
    </lineage>
</organism>
<evidence type="ECO:0000313" key="3">
    <source>
        <dbReference type="Proteomes" id="UP000249396"/>
    </source>
</evidence>
<sequence>MSTNNPLLASGADLPGVQGEFGGAPVIADAPTGLPSVETLTQLANALFAALPGKPAVPGTAADIPSAPPASALPTAPPLIPGGEAASQPVAGYVAPTSGFSPPSDAELRAAPASLAGLGGVPSPATAASPPGEPSYYFLEPDHAALPGAAVGFGPSSASRLESGALPTTPSPPAAFAQPAEPSLSSVPGGAAGLASIGGAPLLGPFAFRPELVPDTTPIPLGGGSSAPTPVPPATLPQDAGALPPAVAVPPLAAAAPATEGGGPRGSLGGQGLQPLAGVPAGQSFYFLEEAGPHYGSGTPDLNIESFDFNSGLSNVETSAYPFDSRLVGAEPSGQPATVEKVPTGGAPSVVPGNAAVTHPLRADTPPSPAITGVGPG</sequence>
<dbReference type="AlphaFoldDB" id="A0A2W4RC64"/>
<dbReference type="Proteomes" id="UP000249396">
    <property type="component" value="Unassembled WGS sequence"/>
</dbReference>
<reference evidence="2 3" key="1">
    <citation type="journal article" date="2018" name="Aquat. Microb. Ecol.">
        <title>Gammaproteobacterial methanotrophs dominate.</title>
        <authorList>
            <person name="Rissanen A.J."/>
            <person name="Saarenheimo J."/>
            <person name="Tiirola M."/>
            <person name="Peura S."/>
            <person name="Aalto S.L."/>
            <person name="Karvinen A."/>
            <person name="Nykanen H."/>
        </authorList>
    </citation>
    <scope>NUCLEOTIDE SEQUENCE [LARGE SCALE GENOMIC DNA]</scope>
    <source>
        <strain evidence="2">AMbin10</strain>
    </source>
</reference>
<dbReference type="EMBL" id="QJPH01000260">
    <property type="protein sequence ID" value="PZN81661.1"/>
    <property type="molecule type" value="Genomic_DNA"/>
</dbReference>
<feature type="region of interest" description="Disordered" evidence="1">
    <location>
        <begin position="161"/>
        <end position="189"/>
    </location>
</feature>
<feature type="region of interest" description="Disordered" evidence="1">
    <location>
        <begin position="329"/>
        <end position="377"/>
    </location>
</feature>
<comment type="caution">
    <text evidence="2">The sequence shown here is derived from an EMBL/GenBank/DDBJ whole genome shotgun (WGS) entry which is preliminary data.</text>
</comment>